<dbReference type="GO" id="GO:0008117">
    <property type="term" value="F:sphinganine-1-phosphate aldolase activity"/>
    <property type="evidence" value="ECO:0007669"/>
    <property type="project" value="TreeGrafter"/>
</dbReference>
<keyword evidence="17" id="KW-1185">Reference proteome</keyword>
<keyword evidence="7 14" id="KW-0663">Pyridoxal phosphate</keyword>
<dbReference type="GO" id="GO:0004058">
    <property type="term" value="F:aromatic-L-amino-acid decarboxylase activity"/>
    <property type="evidence" value="ECO:0007669"/>
    <property type="project" value="UniProtKB-ARBA"/>
</dbReference>
<comment type="cofactor">
    <cofactor evidence="1 14 15">
        <name>pyridoxal 5'-phosphate</name>
        <dbReference type="ChEBI" id="CHEBI:597326"/>
    </cofactor>
</comment>
<dbReference type="OrthoDB" id="3401800at2"/>
<dbReference type="Pfam" id="PF00282">
    <property type="entry name" value="Pyridoxal_deC"/>
    <property type="match status" value="1"/>
</dbReference>
<evidence type="ECO:0000256" key="7">
    <source>
        <dbReference type="ARBA" id="ARBA00022898"/>
    </source>
</evidence>
<dbReference type="InterPro" id="IPR015421">
    <property type="entry name" value="PyrdxlP-dep_Trfase_major"/>
</dbReference>
<dbReference type="FunFam" id="3.40.640.10:FF:000020">
    <property type="entry name" value="sphingosine-1-phosphate lyase 1"/>
    <property type="match status" value="1"/>
</dbReference>
<organism evidence="16 17">
    <name type="scientific">Thermomonospora curvata (strain ATCC 19995 / DSM 43183 / JCM 3096 / KCTC 9072 / NBRC 15933 / NCIMB 10081 / Henssen B9)</name>
    <dbReference type="NCBI Taxonomy" id="471852"/>
    <lineage>
        <taxon>Bacteria</taxon>
        <taxon>Bacillati</taxon>
        <taxon>Actinomycetota</taxon>
        <taxon>Actinomycetes</taxon>
        <taxon>Streptosporangiales</taxon>
        <taxon>Thermomonosporaceae</taxon>
        <taxon>Thermomonospora</taxon>
    </lineage>
</organism>
<dbReference type="InterPro" id="IPR002129">
    <property type="entry name" value="PyrdxlP-dep_de-COase"/>
</dbReference>
<keyword evidence="9" id="KW-1133">Transmembrane helix</keyword>
<dbReference type="InterPro" id="IPR015422">
    <property type="entry name" value="PyrdxlP-dep_Trfase_small"/>
</dbReference>
<dbReference type="Gene3D" id="3.90.1150.10">
    <property type="entry name" value="Aspartate Aminotransferase, domain 1"/>
    <property type="match status" value="1"/>
</dbReference>
<dbReference type="EMBL" id="CP001738">
    <property type="protein sequence ID" value="ACY98122.1"/>
    <property type="molecule type" value="Genomic_DNA"/>
</dbReference>
<evidence type="ECO:0000256" key="10">
    <source>
        <dbReference type="ARBA" id="ARBA00023098"/>
    </source>
</evidence>
<comment type="pathway">
    <text evidence="3">Lipid metabolism; sphingolipid metabolism.</text>
</comment>
<evidence type="ECO:0000256" key="5">
    <source>
        <dbReference type="ARBA" id="ARBA00022692"/>
    </source>
</evidence>
<evidence type="ECO:0000256" key="14">
    <source>
        <dbReference type="PIRSR" id="PIRSR602129-50"/>
    </source>
</evidence>
<dbReference type="KEGG" id="tcu:Tcur_2562"/>
<evidence type="ECO:0000256" key="11">
    <source>
        <dbReference type="ARBA" id="ARBA00023136"/>
    </source>
</evidence>
<evidence type="ECO:0000313" key="17">
    <source>
        <dbReference type="Proteomes" id="UP000001918"/>
    </source>
</evidence>
<keyword evidence="11" id="KW-0472">Membrane</keyword>
<evidence type="ECO:0000256" key="3">
    <source>
        <dbReference type="ARBA" id="ARBA00004760"/>
    </source>
</evidence>
<keyword evidence="10" id="KW-0443">Lipid metabolism</keyword>
<evidence type="ECO:0000256" key="8">
    <source>
        <dbReference type="ARBA" id="ARBA00022919"/>
    </source>
</evidence>
<evidence type="ECO:0000313" key="16">
    <source>
        <dbReference type="EMBL" id="ACY98122.1"/>
    </source>
</evidence>
<dbReference type="Proteomes" id="UP000001918">
    <property type="component" value="Chromosome"/>
</dbReference>
<evidence type="ECO:0000256" key="6">
    <source>
        <dbReference type="ARBA" id="ARBA00022824"/>
    </source>
</evidence>
<dbReference type="GO" id="GO:0030149">
    <property type="term" value="P:sphingolipid catabolic process"/>
    <property type="evidence" value="ECO:0007669"/>
    <property type="project" value="TreeGrafter"/>
</dbReference>
<dbReference type="Gene3D" id="6.10.140.2150">
    <property type="match status" value="1"/>
</dbReference>
<evidence type="ECO:0000256" key="13">
    <source>
        <dbReference type="ARBA" id="ARBA00038302"/>
    </source>
</evidence>
<accession>D1A4V3</accession>
<dbReference type="GO" id="GO:0030170">
    <property type="term" value="F:pyridoxal phosphate binding"/>
    <property type="evidence" value="ECO:0007669"/>
    <property type="project" value="InterPro"/>
</dbReference>
<proteinExistence type="inferred from homology"/>
<dbReference type="PANTHER" id="PTHR42735:SF6">
    <property type="entry name" value="SPHINGOSINE-1-PHOSPHATE LYASE 1"/>
    <property type="match status" value="1"/>
</dbReference>
<dbReference type="GO" id="GO:0019752">
    <property type="term" value="P:carboxylic acid metabolic process"/>
    <property type="evidence" value="ECO:0007669"/>
    <property type="project" value="InterPro"/>
</dbReference>
<feature type="modified residue" description="N6-(pyridoxal phosphate)lysine" evidence="14">
    <location>
        <position position="259"/>
    </location>
</feature>
<dbReference type="SUPFAM" id="SSF53383">
    <property type="entry name" value="PLP-dependent transferases"/>
    <property type="match status" value="1"/>
</dbReference>
<dbReference type="InterPro" id="IPR050477">
    <property type="entry name" value="GrpII_AminoAcid_Decarb"/>
</dbReference>
<dbReference type="GO" id="GO:0016020">
    <property type="term" value="C:membrane"/>
    <property type="evidence" value="ECO:0007669"/>
    <property type="project" value="GOC"/>
</dbReference>
<dbReference type="AlphaFoldDB" id="D1A4V3"/>
<dbReference type="RefSeq" id="WP_012852906.1">
    <property type="nucleotide sequence ID" value="NC_013510.1"/>
</dbReference>
<dbReference type="Gene3D" id="3.40.640.10">
    <property type="entry name" value="Type I PLP-dependent aspartate aminotransferase-like (Major domain)"/>
    <property type="match status" value="1"/>
</dbReference>
<keyword evidence="12 15" id="KW-0456">Lyase</keyword>
<comment type="subcellular location">
    <subcellularLocation>
        <location evidence="2">Endoplasmic reticulum membrane</location>
        <topology evidence="2">Single-pass membrane protein</topology>
    </subcellularLocation>
</comment>
<dbReference type="HOGENOM" id="CLU_028929_1_0_11"/>
<keyword evidence="6" id="KW-0256">Endoplasmic reticulum</keyword>
<sequence>MTDYPYAGRFPVHQRLPEHGRPREEILAELREMAAEEDARWENGKVSGTIYCGDHAHYEFMTEAYGLFAHANVLQRDMCPSATKFEGEILAMALDLMHAGHITGTTPAGLVTTGGTGSILHALLAYRDHAARTRGITRPNFIKPETGHPAFDKACHLFGIELRVAPIDPATTLVDVRAVADLMDENTIAIMGSAGNYGYGTIDPIGELSELALSRGVGLHVDACLGGFILPFGEELGYDIPPFDFRLPGVTSISADTHKYGYGFKGTSTLLFRDRRLRNELYFFSTGWSGGKYLSPGIEGSRSGGLLAATWAAMVQLGRDGYRARVKKIFETSARMQQAVRSHPQLRILGEPTFLFSFTSDEFDIYHVYDFMAGRGWRFNGQQYPNAIHMAVTLPQTRPGVTEEFAADLAEAVAYAQKQHAAGARPHSGAIYGGVPGGLTDEADEFIRQIMADMLDAQQSVPRPPEGR</sequence>
<evidence type="ECO:0000256" key="12">
    <source>
        <dbReference type="ARBA" id="ARBA00023239"/>
    </source>
</evidence>
<protein>
    <submittedName>
        <fullName evidence="16">Pyridoxal-dependent decarboxylase</fullName>
    </submittedName>
</protein>
<evidence type="ECO:0000256" key="2">
    <source>
        <dbReference type="ARBA" id="ARBA00004389"/>
    </source>
</evidence>
<dbReference type="eggNOG" id="COG0076">
    <property type="taxonomic scope" value="Bacteria"/>
</dbReference>
<keyword evidence="8" id="KW-0746">Sphingolipid metabolism</keyword>
<evidence type="ECO:0000256" key="9">
    <source>
        <dbReference type="ARBA" id="ARBA00022989"/>
    </source>
</evidence>
<evidence type="ECO:0000256" key="4">
    <source>
        <dbReference type="ARBA" id="ARBA00004991"/>
    </source>
</evidence>
<dbReference type="PANTHER" id="PTHR42735">
    <property type="match status" value="1"/>
</dbReference>
<dbReference type="InterPro" id="IPR015424">
    <property type="entry name" value="PyrdxlP-dep_Trfase"/>
</dbReference>
<reference evidence="16 17" key="1">
    <citation type="journal article" date="2011" name="Stand. Genomic Sci.">
        <title>Complete genome sequence of Thermomonospora curvata type strain (B9).</title>
        <authorList>
            <person name="Chertkov O."/>
            <person name="Sikorski J."/>
            <person name="Nolan M."/>
            <person name="Lapidus A."/>
            <person name="Lucas S."/>
            <person name="Del Rio T.G."/>
            <person name="Tice H."/>
            <person name="Cheng J.F."/>
            <person name="Goodwin L."/>
            <person name="Pitluck S."/>
            <person name="Liolios K."/>
            <person name="Ivanova N."/>
            <person name="Mavromatis K."/>
            <person name="Mikhailova N."/>
            <person name="Ovchinnikova G."/>
            <person name="Pati A."/>
            <person name="Chen A."/>
            <person name="Palaniappan K."/>
            <person name="Djao O.D."/>
            <person name="Land M."/>
            <person name="Hauser L."/>
            <person name="Chang Y.J."/>
            <person name="Jeffries C.D."/>
            <person name="Brettin T."/>
            <person name="Han C."/>
            <person name="Detter J.C."/>
            <person name="Rohde M."/>
            <person name="Goker M."/>
            <person name="Woyke T."/>
            <person name="Bristow J."/>
            <person name="Eisen J.A."/>
            <person name="Markowitz V."/>
            <person name="Hugenholtz P."/>
            <person name="Klenk H.P."/>
            <person name="Kyrpides N.C."/>
        </authorList>
    </citation>
    <scope>NUCLEOTIDE SEQUENCE [LARGE SCALE GENOMIC DNA]</scope>
    <source>
        <strain evidence="17">ATCC 19995 / DSM 43183 / JCM 3096 / KCTC 9072 / NBRC 15933 / NCIMB 10081 / Henssen B9</strain>
    </source>
</reference>
<evidence type="ECO:0000256" key="1">
    <source>
        <dbReference type="ARBA" id="ARBA00001933"/>
    </source>
</evidence>
<keyword evidence="5" id="KW-0812">Transmembrane</keyword>
<comment type="pathway">
    <text evidence="4">Sphingolipid metabolism.</text>
</comment>
<comment type="similarity">
    <text evidence="13">Belongs to the group II decarboxylase family. Sphingosine-1-phosphate lyase subfamily.</text>
</comment>
<dbReference type="STRING" id="471852.Tcur_2562"/>
<gene>
    <name evidence="16" type="ordered locus">Tcur_2562</name>
</gene>
<name>D1A4V3_THECD</name>
<evidence type="ECO:0000256" key="15">
    <source>
        <dbReference type="RuleBase" id="RU000382"/>
    </source>
</evidence>